<feature type="region of interest" description="Disordered" evidence="1">
    <location>
        <begin position="169"/>
        <end position="248"/>
    </location>
</feature>
<comment type="caution">
    <text evidence="2">The sequence shown here is derived from an EMBL/GenBank/DDBJ whole genome shotgun (WGS) entry which is preliminary data.</text>
</comment>
<evidence type="ECO:0000313" key="2">
    <source>
        <dbReference type="EMBL" id="KAF9445591.1"/>
    </source>
</evidence>
<evidence type="ECO:0000313" key="3">
    <source>
        <dbReference type="Proteomes" id="UP000807342"/>
    </source>
</evidence>
<evidence type="ECO:0000256" key="1">
    <source>
        <dbReference type="SAM" id="MobiDB-lite"/>
    </source>
</evidence>
<dbReference type="AlphaFoldDB" id="A0A9P5XA78"/>
<proteinExistence type="predicted"/>
<feature type="compositionally biased region" description="Acidic residues" evidence="1">
    <location>
        <begin position="202"/>
        <end position="216"/>
    </location>
</feature>
<feature type="region of interest" description="Disordered" evidence="1">
    <location>
        <begin position="51"/>
        <end position="70"/>
    </location>
</feature>
<feature type="compositionally biased region" description="Basic residues" evidence="1">
    <location>
        <begin position="224"/>
        <end position="233"/>
    </location>
</feature>
<keyword evidence="3" id="KW-1185">Reference proteome</keyword>
<protein>
    <submittedName>
        <fullName evidence="2">Uncharacterized protein</fullName>
    </submittedName>
</protein>
<reference evidence="2" key="1">
    <citation type="submission" date="2020-11" db="EMBL/GenBank/DDBJ databases">
        <authorList>
            <consortium name="DOE Joint Genome Institute"/>
            <person name="Ahrendt S."/>
            <person name="Riley R."/>
            <person name="Andreopoulos W."/>
            <person name="Labutti K."/>
            <person name="Pangilinan J."/>
            <person name="Ruiz-Duenas F.J."/>
            <person name="Barrasa J.M."/>
            <person name="Sanchez-Garcia M."/>
            <person name="Camarero S."/>
            <person name="Miyauchi S."/>
            <person name="Serrano A."/>
            <person name="Linde D."/>
            <person name="Babiker R."/>
            <person name="Drula E."/>
            <person name="Ayuso-Fernandez I."/>
            <person name="Pacheco R."/>
            <person name="Padilla G."/>
            <person name="Ferreira P."/>
            <person name="Barriuso J."/>
            <person name="Kellner H."/>
            <person name="Castanera R."/>
            <person name="Alfaro M."/>
            <person name="Ramirez L."/>
            <person name="Pisabarro A.G."/>
            <person name="Kuo A."/>
            <person name="Tritt A."/>
            <person name="Lipzen A."/>
            <person name="He G."/>
            <person name="Yan M."/>
            <person name="Ng V."/>
            <person name="Cullen D."/>
            <person name="Martin F."/>
            <person name="Rosso M.-N."/>
            <person name="Henrissat B."/>
            <person name="Hibbett D."/>
            <person name="Martinez A.T."/>
            <person name="Grigoriev I.V."/>
        </authorList>
    </citation>
    <scope>NUCLEOTIDE SEQUENCE</scope>
    <source>
        <strain evidence="2">MF-IS2</strain>
    </source>
</reference>
<sequence>MSSDTLFFTLPRATRNTIDSAFTSVAKKFVKPPESPSGGGFVPESGGFIRDDQDDQQGGGFIRDEGGGGFIHDDNELSSSSGGGFIRDEDNTMDLTTVPTQIPLSMIPSALQILDLPPDDDEVLSVFRNAATGWASSNDKADARKLEGDDEYVNRDDWRSVCAVLLEHDAGGDTASGEDIEMRDPEAESGASDSDEYHESEAEIEQDEDVEDEEYVEGPSASTSRRRTRRTRKSSSVSLPSSPASPDFRVHKLTSRQHRTCVDAYALFFPSVSTEELLSQKIMIKDIQRVAKLLNEKLKAEEVGGF</sequence>
<gene>
    <name evidence="2" type="ORF">P691DRAFT_805461</name>
</gene>
<organism evidence="2 3">
    <name type="scientific">Macrolepiota fuliginosa MF-IS2</name>
    <dbReference type="NCBI Taxonomy" id="1400762"/>
    <lineage>
        <taxon>Eukaryota</taxon>
        <taxon>Fungi</taxon>
        <taxon>Dikarya</taxon>
        <taxon>Basidiomycota</taxon>
        <taxon>Agaricomycotina</taxon>
        <taxon>Agaricomycetes</taxon>
        <taxon>Agaricomycetidae</taxon>
        <taxon>Agaricales</taxon>
        <taxon>Agaricineae</taxon>
        <taxon>Agaricaceae</taxon>
        <taxon>Macrolepiota</taxon>
    </lineage>
</organism>
<dbReference type="OrthoDB" id="2530165at2759"/>
<dbReference type="Proteomes" id="UP000807342">
    <property type="component" value="Unassembled WGS sequence"/>
</dbReference>
<feature type="compositionally biased region" description="Low complexity" evidence="1">
    <location>
        <begin position="234"/>
        <end position="246"/>
    </location>
</feature>
<name>A0A9P5XA78_9AGAR</name>
<accession>A0A9P5XA78</accession>
<dbReference type="EMBL" id="MU151292">
    <property type="protein sequence ID" value="KAF9445591.1"/>
    <property type="molecule type" value="Genomic_DNA"/>
</dbReference>